<dbReference type="InterPro" id="IPR026881">
    <property type="entry name" value="WYL_dom"/>
</dbReference>
<name>A0A1I2NVE7_9ACTN</name>
<dbReference type="Pfam" id="PF13280">
    <property type="entry name" value="WYL"/>
    <property type="match status" value="1"/>
</dbReference>
<accession>A0A1I2NVE7</accession>
<dbReference type="EMBL" id="FONR01000015">
    <property type="protein sequence ID" value="SFG07862.1"/>
    <property type="molecule type" value="Genomic_DNA"/>
</dbReference>
<gene>
    <name evidence="2" type="ORF">SAMN02787118_115185</name>
</gene>
<reference evidence="2 3" key="1">
    <citation type="submission" date="2016-10" db="EMBL/GenBank/DDBJ databases">
        <authorList>
            <person name="de Groot N.N."/>
        </authorList>
    </citation>
    <scope>NUCLEOTIDE SEQUENCE [LARGE SCALE GENOMIC DNA]</scope>
    <source>
        <strain evidence="2 3">OK461</strain>
    </source>
</reference>
<proteinExistence type="predicted"/>
<protein>
    <recommendedName>
        <fullName evidence="1">WYL domain-containing protein</fullName>
    </recommendedName>
</protein>
<evidence type="ECO:0000313" key="3">
    <source>
        <dbReference type="Proteomes" id="UP000181942"/>
    </source>
</evidence>
<dbReference type="AlphaFoldDB" id="A0A1I2NVE7"/>
<evidence type="ECO:0000259" key="1">
    <source>
        <dbReference type="Pfam" id="PF13280"/>
    </source>
</evidence>
<feature type="domain" description="WYL" evidence="1">
    <location>
        <begin position="54"/>
        <end position="114"/>
    </location>
</feature>
<dbReference type="Proteomes" id="UP000181942">
    <property type="component" value="Unassembled WGS sequence"/>
</dbReference>
<dbReference type="PROSITE" id="PS52050">
    <property type="entry name" value="WYL"/>
    <property type="match status" value="1"/>
</dbReference>
<sequence>MQAPAAVDLKTLAARLRAAPPMAPEPDPYNGAPFDSDTEEIIAGHASRLSLTDVRQLAHAINDGQAVTIEYVAASGSRTVRTRSRLDLDPPYLRAWCRSRDDERVFTLSRVHGVMPA</sequence>
<dbReference type="RefSeq" id="WP_075031085.1">
    <property type="nucleotide sequence ID" value="NZ_FONR01000015.1"/>
</dbReference>
<organism evidence="2 3">
    <name type="scientific">Streptomyces mirabilis</name>
    <dbReference type="NCBI Taxonomy" id="68239"/>
    <lineage>
        <taxon>Bacteria</taxon>
        <taxon>Bacillati</taxon>
        <taxon>Actinomycetota</taxon>
        <taxon>Actinomycetes</taxon>
        <taxon>Kitasatosporales</taxon>
        <taxon>Streptomycetaceae</taxon>
        <taxon>Streptomyces</taxon>
    </lineage>
</organism>
<evidence type="ECO:0000313" key="2">
    <source>
        <dbReference type="EMBL" id="SFG07862.1"/>
    </source>
</evidence>